<dbReference type="PANTHER" id="PTHR46383:SF1">
    <property type="entry name" value="ASPARTATE AMINOTRANSFERASE"/>
    <property type="match status" value="1"/>
</dbReference>
<dbReference type="EMBL" id="AUXT01000169">
    <property type="protein sequence ID" value="KZN46533.1"/>
    <property type="molecule type" value="Genomic_DNA"/>
</dbReference>
<evidence type="ECO:0000313" key="8">
    <source>
        <dbReference type="Proteomes" id="UP000076587"/>
    </source>
</evidence>
<evidence type="ECO:0000256" key="4">
    <source>
        <dbReference type="ARBA" id="ARBA00022679"/>
    </source>
</evidence>
<keyword evidence="5" id="KW-0663">Pyridoxal phosphate</keyword>
<comment type="caution">
    <text evidence="7">The sequence shown here is derived from an EMBL/GenBank/DDBJ whole genome shotgun (WGS) entry which is preliminary data.</text>
</comment>
<name>A0A162AA55_9GAMM</name>
<reference evidence="7 8" key="1">
    <citation type="submission" date="2013-07" db="EMBL/GenBank/DDBJ databases">
        <title>Comparative Genomic and Metabolomic Analysis of Twelve Strains of Pseudoalteromonas luteoviolacea.</title>
        <authorList>
            <person name="Vynne N.G."/>
            <person name="Mansson M."/>
            <person name="Gram L."/>
        </authorList>
    </citation>
    <scope>NUCLEOTIDE SEQUENCE [LARGE SCALE GENOMIC DNA]</scope>
    <source>
        <strain evidence="7 8">NCIMB 1942</strain>
    </source>
</reference>
<dbReference type="SUPFAM" id="SSF53383">
    <property type="entry name" value="PLP-dependent transferases"/>
    <property type="match status" value="1"/>
</dbReference>
<sequence>MHNSVFSQTSLALRDSITHGTKAKIASINANSEQQVIDLSIGTLDNMADTRIDDAVINFIKNDTRAIHEFAPVTGFAFLRESISDRVFRLRGLRYSPADEVMVTPGGIKGAITVAFHTLLDPKDEVIVPLPNWPHYADMLALHDATMVPVLVDDFYQQGMQPAQLEAAITDQTKMIILGDCVNPSGKIYSYKEQCKLADVIAKHNIERAKRDLPAIQVLFDCPYESHILDGPETISAYTFTDKDHTQYALRDCTTIVTGPGKTYGMHGDRAGYICAPAKLVTMMARVQVNLNSFAATYAQVATNEAMQAYMDDIAHQRAIDSRANLQNYTDLLNAIDGVVAPVPQGGFFIFVDISSYGEKITAAGFDTAQAFILEKAKVASIGGMHFAEGCEQLRHFIRMNCGRTKATLEEAASRIKLALESL</sequence>
<keyword evidence="4" id="KW-0808">Transferase</keyword>
<accession>A0A162AA55</accession>
<protein>
    <recommendedName>
        <fullName evidence="6">Aminotransferase class I/classII large domain-containing protein</fullName>
    </recommendedName>
</protein>
<dbReference type="Pfam" id="PF00155">
    <property type="entry name" value="Aminotran_1_2"/>
    <property type="match status" value="1"/>
</dbReference>
<dbReference type="PANTHER" id="PTHR46383">
    <property type="entry name" value="ASPARTATE AMINOTRANSFERASE"/>
    <property type="match status" value="1"/>
</dbReference>
<evidence type="ECO:0000313" key="7">
    <source>
        <dbReference type="EMBL" id="KZN46533.1"/>
    </source>
</evidence>
<dbReference type="InterPro" id="IPR015422">
    <property type="entry name" value="PyrdxlP-dep_Trfase_small"/>
</dbReference>
<dbReference type="GO" id="GO:0030170">
    <property type="term" value="F:pyridoxal phosphate binding"/>
    <property type="evidence" value="ECO:0007669"/>
    <property type="project" value="InterPro"/>
</dbReference>
<evidence type="ECO:0000256" key="1">
    <source>
        <dbReference type="ARBA" id="ARBA00001933"/>
    </source>
</evidence>
<dbReference type="AlphaFoldDB" id="A0A162AA55"/>
<dbReference type="CDD" id="cd00609">
    <property type="entry name" value="AAT_like"/>
    <property type="match status" value="1"/>
</dbReference>
<organism evidence="7 8">
    <name type="scientific">Pseudoalteromonas luteoviolacea NCIMB 1942</name>
    <dbReference type="NCBI Taxonomy" id="1365253"/>
    <lineage>
        <taxon>Bacteria</taxon>
        <taxon>Pseudomonadati</taxon>
        <taxon>Pseudomonadota</taxon>
        <taxon>Gammaproteobacteria</taxon>
        <taxon>Alteromonadales</taxon>
        <taxon>Pseudoalteromonadaceae</taxon>
        <taxon>Pseudoalteromonas</taxon>
    </lineage>
</organism>
<feature type="domain" description="Aminotransferase class I/classII large" evidence="6">
    <location>
        <begin position="35"/>
        <end position="416"/>
    </location>
</feature>
<evidence type="ECO:0000256" key="5">
    <source>
        <dbReference type="ARBA" id="ARBA00022898"/>
    </source>
</evidence>
<keyword evidence="3" id="KW-0032">Aminotransferase</keyword>
<comment type="cofactor">
    <cofactor evidence="1">
        <name>pyridoxal 5'-phosphate</name>
        <dbReference type="ChEBI" id="CHEBI:597326"/>
    </cofactor>
</comment>
<dbReference type="RefSeq" id="WP_063377512.1">
    <property type="nucleotide sequence ID" value="NZ_AUXT01000169.1"/>
</dbReference>
<comment type="similarity">
    <text evidence="2">Belongs to the class-I pyridoxal-phosphate-dependent aminotransferase family.</text>
</comment>
<evidence type="ECO:0000256" key="3">
    <source>
        <dbReference type="ARBA" id="ARBA00022576"/>
    </source>
</evidence>
<gene>
    <name evidence="7" type="ORF">N482_12135</name>
</gene>
<dbReference type="Gene3D" id="3.90.1150.10">
    <property type="entry name" value="Aspartate Aminotransferase, domain 1"/>
    <property type="match status" value="1"/>
</dbReference>
<dbReference type="GO" id="GO:0006520">
    <property type="term" value="P:amino acid metabolic process"/>
    <property type="evidence" value="ECO:0007669"/>
    <property type="project" value="InterPro"/>
</dbReference>
<dbReference type="InterPro" id="IPR050596">
    <property type="entry name" value="AspAT/PAT-like"/>
</dbReference>
<evidence type="ECO:0000259" key="6">
    <source>
        <dbReference type="Pfam" id="PF00155"/>
    </source>
</evidence>
<dbReference type="InterPro" id="IPR015421">
    <property type="entry name" value="PyrdxlP-dep_Trfase_major"/>
</dbReference>
<dbReference type="OrthoDB" id="9803354at2"/>
<proteinExistence type="inferred from homology"/>
<dbReference type="PATRIC" id="fig|1365253.3.peg.2947"/>
<dbReference type="GO" id="GO:0008483">
    <property type="term" value="F:transaminase activity"/>
    <property type="evidence" value="ECO:0007669"/>
    <property type="project" value="UniProtKB-KW"/>
</dbReference>
<dbReference type="InterPro" id="IPR004839">
    <property type="entry name" value="Aminotransferase_I/II_large"/>
</dbReference>
<evidence type="ECO:0000256" key="2">
    <source>
        <dbReference type="ARBA" id="ARBA00007441"/>
    </source>
</evidence>
<dbReference type="InterPro" id="IPR015424">
    <property type="entry name" value="PyrdxlP-dep_Trfase"/>
</dbReference>
<dbReference type="Proteomes" id="UP000076587">
    <property type="component" value="Unassembled WGS sequence"/>
</dbReference>
<dbReference type="Gene3D" id="3.40.640.10">
    <property type="entry name" value="Type I PLP-dependent aspartate aminotransferase-like (Major domain)"/>
    <property type="match status" value="1"/>
</dbReference>